<evidence type="ECO:0000313" key="3">
    <source>
        <dbReference type="EMBL" id="TCL43276.1"/>
    </source>
</evidence>
<comment type="caution">
    <text evidence="3">The sequence shown here is derived from an EMBL/GenBank/DDBJ whole genome shotgun (WGS) entry which is preliminary data.</text>
</comment>
<dbReference type="SUPFAM" id="SSF82549">
    <property type="entry name" value="DAK1/DegV-like"/>
    <property type="match status" value="1"/>
</dbReference>
<organism evidence="3 4">
    <name type="scientific">Harryflintia acetispora</name>
    <dbReference type="NCBI Taxonomy" id="1849041"/>
    <lineage>
        <taxon>Bacteria</taxon>
        <taxon>Bacillati</taxon>
        <taxon>Bacillota</taxon>
        <taxon>Clostridia</taxon>
        <taxon>Eubacteriales</taxon>
        <taxon>Oscillospiraceae</taxon>
        <taxon>Harryflintia</taxon>
    </lineage>
</organism>
<comment type="function">
    <text evidence="1">May bind long-chain fatty acids, such as palmitate, and may play a role in lipid transport or fatty acid metabolism.</text>
</comment>
<dbReference type="GO" id="GO:0008289">
    <property type="term" value="F:lipid binding"/>
    <property type="evidence" value="ECO:0007669"/>
    <property type="project" value="UniProtKB-KW"/>
</dbReference>
<keyword evidence="2" id="KW-0446">Lipid-binding</keyword>
<sequence>MAGKYVITCNNTADLPQEFIEKNGLPIAHLGYSIDGEDYDGDQKKLDPKDFYALMREGKMTKTHQVSPEGARAVIEPFLQQGYDVLHIAFSSGLSGTCGSTEVAAQELREQYPERKIEVVDSLCASLGEGLLVYRALKLKSEGKTLDEVRDWLYENRLHLCHYFTVDDLNFLYRGGRVSKTAAFFGTMLGIKPVLHVDDEGHLIPLTKVRGRRQSLQKLVDYMEELAAGRQNDIVFISHGDCQEDAQYVADEVGRRLGIENFIINYVGPTIGAHSGPGTVALFFFGEKR</sequence>
<proteinExistence type="predicted"/>
<evidence type="ECO:0000256" key="1">
    <source>
        <dbReference type="ARBA" id="ARBA00003238"/>
    </source>
</evidence>
<dbReference type="Gene3D" id="2.20.28.50">
    <property type="entry name" value="degv family protein"/>
    <property type="match status" value="1"/>
</dbReference>
<dbReference type="EMBL" id="SLUK01000006">
    <property type="protein sequence ID" value="TCL43276.1"/>
    <property type="molecule type" value="Genomic_DNA"/>
</dbReference>
<dbReference type="AlphaFoldDB" id="A0A9X8Y834"/>
<dbReference type="InterPro" id="IPR043168">
    <property type="entry name" value="DegV_C"/>
</dbReference>
<dbReference type="NCBIfam" id="TIGR00762">
    <property type="entry name" value="DegV"/>
    <property type="match status" value="1"/>
</dbReference>
<dbReference type="PANTHER" id="PTHR33434">
    <property type="entry name" value="DEGV DOMAIN-CONTAINING PROTEIN DR_1986-RELATED"/>
    <property type="match status" value="1"/>
</dbReference>
<accession>A0A9X8Y834</accession>
<dbReference type="InterPro" id="IPR050270">
    <property type="entry name" value="DegV_domain_contain"/>
</dbReference>
<dbReference type="Gene3D" id="3.30.1180.10">
    <property type="match status" value="1"/>
</dbReference>
<gene>
    <name evidence="3" type="ORF">EDD78_106138</name>
</gene>
<dbReference type="PROSITE" id="PS51482">
    <property type="entry name" value="DEGV"/>
    <property type="match status" value="1"/>
</dbReference>
<dbReference type="Gene3D" id="3.40.50.10440">
    <property type="entry name" value="Dihydroxyacetone kinase, domain 1"/>
    <property type="match status" value="1"/>
</dbReference>
<name>A0A9X8Y834_9FIRM</name>
<dbReference type="PANTHER" id="PTHR33434:SF3">
    <property type="entry name" value="DEGV DOMAIN-CONTAINING PROTEIN YITS"/>
    <property type="match status" value="1"/>
</dbReference>
<dbReference type="RefSeq" id="WP_132084633.1">
    <property type="nucleotide sequence ID" value="NZ_JADNAH010000041.1"/>
</dbReference>
<reference evidence="3 4" key="1">
    <citation type="submission" date="2019-03" db="EMBL/GenBank/DDBJ databases">
        <title>Genomic Encyclopedia of Type Strains, Phase IV (KMG-IV): sequencing the most valuable type-strain genomes for metagenomic binning, comparative biology and taxonomic classification.</title>
        <authorList>
            <person name="Goeker M."/>
        </authorList>
    </citation>
    <scope>NUCLEOTIDE SEQUENCE [LARGE SCALE GENOMIC DNA]</scope>
    <source>
        <strain evidence="3 4">DSM 100433</strain>
    </source>
</reference>
<dbReference type="InterPro" id="IPR003797">
    <property type="entry name" value="DegV"/>
</dbReference>
<protein>
    <submittedName>
        <fullName evidence="3">DegV family protein with EDD domain</fullName>
    </submittedName>
</protein>
<dbReference type="Proteomes" id="UP000294682">
    <property type="component" value="Unassembled WGS sequence"/>
</dbReference>
<evidence type="ECO:0000313" key="4">
    <source>
        <dbReference type="Proteomes" id="UP000294682"/>
    </source>
</evidence>
<keyword evidence="4" id="KW-1185">Reference proteome</keyword>
<evidence type="ECO:0000256" key="2">
    <source>
        <dbReference type="ARBA" id="ARBA00023121"/>
    </source>
</evidence>
<dbReference type="Pfam" id="PF02645">
    <property type="entry name" value="DegV"/>
    <property type="match status" value="1"/>
</dbReference>